<dbReference type="InterPro" id="IPR049046">
    <property type="entry name" value="Beta-AFase-like_GH127_middle"/>
</dbReference>
<feature type="signal peptide" evidence="1">
    <location>
        <begin position="1"/>
        <end position="20"/>
    </location>
</feature>
<dbReference type="STRING" id="1349421.OI18_00275"/>
<dbReference type="GO" id="GO:0005975">
    <property type="term" value="P:carbohydrate metabolic process"/>
    <property type="evidence" value="ECO:0007669"/>
    <property type="project" value="InterPro"/>
</dbReference>
<protein>
    <recommendedName>
        <fullName evidence="7">Six-hairpin glycosidase</fullName>
    </recommendedName>
</protein>
<evidence type="ECO:0000259" key="2">
    <source>
        <dbReference type="Pfam" id="PF07944"/>
    </source>
</evidence>
<organism evidence="5 6">
    <name type="scientific">Flavihumibacter solisilvae</name>
    <dbReference type="NCBI Taxonomy" id="1349421"/>
    <lineage>
        <taxon>Bacteria</taxon>
        <taxon>Pseudomonadati</taxon>
        <taxon>Bacteroidota</taxon>
        <taxon>Chitinophagia</taxon>
        <taxon>Chitinophagales</taxon>
        <taxon>Chitinophagaceae</taxon>
        <taxon>Flavihumibacter</taxon>
    </lineage>
</organism>
<evidence type="ECO:0000256" key="1">
    <source>
        <dbReference type="SAM" id="SignalP"/>
    </source>
</evidence>
<evidence type="ECO:0000313" key="6">
    <source>
        <dbReference type="Proteomes" id="UP000031408"/>
    </source>
</evidence>
<name>A0A0C1LLM6_9BACT</name>
<dbReference type="SUPFAM" id="SSF48208">
    <property type="entry name" value="Six-hairpin glycosidases"/>
    <property type="match status" value="1"/>
</dbReference>
<feature type="domain" description="Non-reducing end beta-L-arabinofuranosidase-like GH127 catalytic" evidence="2">
    <location>
        <begin position="34"/>
        <end position="413"/>
    </location>
</feature>
<dbReference type="AlphaFoldDB" id="A0A0C1LLM6"/>
<keyword evidence="6" id="KW-1185">Reference proteome</keyword>
<dbReference type="PANTHER" id="PTHR43465">
    <property type="entry name" value="DUF1680 DOMAIN PROTEIN (AFU_ORTHOLOGUE AFUA_1G08910)"/>
    <property type="match status" value="1"/>
</dbReference>
<feature type="domain" description="Non-reducing end beta-L-arabinofuranosidase-like GH127 middle" evidence="3">
    <location>
        <begin position="425"/>
        <end position="534"/>
    </location>
</feature>
<dbReference type="Pfam" id="PF07944">
    <property type="entry name" value="Beta-AFase-like_GH127_cat"/>
    <property type="match status" value="1"/>
</dbReference>
<dbReference type="Pfam" id="PF20736">
    <property type="entry name" value="Glyco_hydro127M"/>
    <property type="match status" value="1"/>
</dbReference>
<dbReference type="OrthoDB" id="9757939at2"/>
<dbReference type="InterPro" id="IPR049174">
    <property type="entry name" value="Beta-AFase-like"/>
</dbReference>
<proteinExistence type="predicted"/>
<dbReference type="Pfam" id="PF20737">
    <property type="entry name" value="Glyco_hydro127C"/>
    <property type="match status" value="1"/>
</dbReference>
<comment type="caution">
    <text evidence="5">The sequence shown here is derived from an EMBL/GenBank/DDBJ whole genome shotgun (WGS) entry which is preliminary data.</text>
</comment>
<sequence>MRIVRTLSLGLLLAGSSAYSQESLQKLYPVNFSQVAITDPFWKGRMQTVATATLDACILYTENKTGRIRNFEKAATRSGKHEGIYYDDSDVYKAIEAMAYSLKNNPNPAIEKKADEWISKIAAAQLPDGYLNTFYELTDLNKRWTDMEKHEDYCAGHLIEAAIAYHNTTGKRQLLDVATRFTEHIDSTFRRANRPWVSGHQEIELALMRLYHHTSERKYLELAQWFLEQRGKGHGKGVIWDQWKDPDYCQDRLPVKDQREITGHAVRAMYMYAGAADVAAVTNDAGYVKAMNSIWEDVVYRNMYITGGIGAQGTNEGFGLDYDLPNESAYCETCASVGMVFWNQRMNMLSGDSKYIDVLEKSLYNGALDGLSLSGDRFFYGNPLASQATHKRREWFGTACCPSNIARLVSSLGNYVYSHSANAAWVNLYIGSNVRIPMAKEALGLSMQTGYPWKGTTTISITEAPKQSCELRLRQPGWMKEPAPGDLYTYKGGTEGKIQVQLNGKPVDIRMEKGYAVIARKWKKGDVVEIATPMEVRMISSRPELKQNNDRVAIQYGPMVYCVEGADNGKHAWNFIVPSAPSFNVNYEPGLLGGVNTISFTAKGAAASADGQSLTTTQVPVKAIPYFAWNNRGADEMQVWLPTAFKQLKVNTTQQ</sequence>
<evidence type="ECO:0000313" key="5">
    <source>
        <dbReference type="EMBL" id="KIC96243.1"/>
    </source>
</evidence>
<reference evidence="5 6" key="1">
    <citation type="submission" date="2014-11" db="EMBL/GenBank/DDBJ databases">
        <title>Genome sequence of Flavihumibacter solisilvae 3-3.</title>
        <authorList>
            <person name="Zhou G."/>
            <person name="Li M."/>
            <person name="Wang G."/>
        </authorList>
    </citation>
    <scope>NUCLEOTIDE SEQUENCE [LARGE SCALE GENOMIC DNA]</scope>
    <source>
        <strain evidence="5 6">3-3</strain>
    </source>
</reference>
<dbReference type="InterPro" id="IPR049049">
    <property type="entry name" value="Beta-AFase-like_GH127_C"/>
</dbReference>
<feature type="chain" id="PRO_5002135541" description="Six-hairpin glycosidase" evidence="1">
    <location>
        <begin position="21"/>
        <end position="655"/>
    </location>
</feature>
<dbReference type="EMBL" id="JSVC01000001">
    <property type="protein sequence ID" value="KIC96243.1"/>
    <property type="molecule type" value="Genomic_DNA"/>
</dbReference>
<dbReference type="PANTHER" id="PTHR43465:SF2">
    <property type="entry name" value="DUF1680 DOMAIN PROTEIN (AFU_ORTHOLOGUE AFUA_1G08910)"/>
    <property type="match status" value="1"/>
</dbReference>
<dbReference type="InterPro" id="IPR012878">
    <property type="entry name" value="Beta-AFase-like_GH127_cat"/>
</dbReference>
<dbReference type="InterPro" id="IPR008928">
    <property type="entry name" value="6-hairpin_glycosidase_sf"/>
</dbReference>
<dbReference type="RefSeq" id="WP_039136006.1">
    <property type="nucleotide sequence ID" value="NZ_JSVC01000001.1"/>
</dbReference>
<dbReference type="Proteomes" id="UP000031408">
    <property type="component" value="Unassembled WGS sequence"/>
</dbReference>
<gene>
    <name evidence="5" type="ORF">OI18_00275</name>
</gene>
<keyword evidence="1" id="KW-0732">Signal</keyword>
<evidence type="ECO:0000259" key="3">
    <source>
        <dbReference type="Pfam" id="PF20736"/>
    </source>
</evidence>
<feature type="domain" description="Non-reducing end beta-L-arabinofuranosidase-like GH127 C-terminal" evidence="4">
    <location>
        <begin position="536"/>
        <end position="642"/>
    </location>
</feature>
<evidence type="ECO:0000259" key="4">
    <source>
        <dbReference type="Pfam" id="PF20737"/>
    </source>
</evidence>
<evidence type="ECO:0008006" key="7">
    <source>
        <dbReference type="Google" id="ProtNLM"/>
    </source>
</evidence>
<accession>A0A0C1LLM6</accession>